<feature type="non-terminal residue" evidence="2">
    <location>
        <position position="1"/>
    </location>
</feature>
<dbReference type="RefSeq" id="WP_182999403.1">
    <property type="nucleotide sequence ID" value="NZ_JABEQJ010000042.1"/>
</dbReference>
<evidence type="ECO:0000313" key="3">
    <source>
        <dbReference type="Proteomes" id="UP000589085"/>
    </source>
</evidence>
<protein>
    <submittedName>
        <fullName evidence="2">Transposase</fullName>
    </submittedName>
</protein>
<dbReference type="EMBL" id="JABEQJ010000042">
    <property type="protein sequence ID" value="MBB2162585.1"/>
    <property type="molecule type" value="Genomic_DNA"/>
</dbReference>
<feature type="domain" description="Transposase DDE" evidence="1">
    <location>
        <begin position="4"/>
        <end position="120"/>
    </location>
</feature>
<comment type="caution">
    <text evidence="2">The sequence shown here is derived from an EMBL/GenBank/DDBJ whole genome shotgun (WGS) entry which is preliminary data.</text>
</comment>
<accession>A0A7W4NTS1</accession>
<organism evidence="2 3">
    <name type="scientific">Gluconacetobacter sacchari</name>
    <dbReference type="NCBI Taxonomy" id="92759"/>
    <lineage>
        <taxon>Bacteria</taxon>
        <taxon>Pseudomonadati</taxon>
        <taxon>Pseudomonadota</taxon>
        <taxon>Alphaproteobacteria</taxon>
        <taxon>Acetobacterales</taxon>
        <taxon>Acetobacteraceae</taxon>
        <taxon>Gluconacetobacter</taxon>
    </lineage>
</organism>
<evidence type="ECO:0000259" key="1">
    <source>
        <dbReference type="Pfam" id="PF13701"/>
    </source>
</evidence>
<dbReference type="Proteomes" id="UP000589085">
    <property type="component" value="Unassembled WGS sequence"/>
</dbReference>
<dbReference type="AlphaFoldDB" id="A0A7W4NTS1"/>
<gene>
    <name evidence="2" type="ORF">HLH48_20930</name>
</gene>
<dbReference type="InterPro" id="IPR025668">
    <property type="entry name" value="Tnp_DDE_dom"/>
</dbReference>
<dbReference type="Pfam" id="PF13701">
    <property type="entry name" value="DDE_Tnp_1_4"/>
    <property type="match status" value="1"/>
</dbReference>
<reference evidence="2 3" key="1">
    <citation type="submission" date="2020-04" db="EMBL/GenBank/DDBJ databases">
        <title>Description of novel Gluconacetobacter.</title>
        <authorList>
            <person name="Sombolestani A."/>
        </authorList>
    </citation>
    <scope>NUCLEOTIDE SEQUENCE [LARGE SCALE GENOMIC DNA]</scope>
    <source>
        <strain evidence="2 3">LMG 19747</strain>
    </source>
</reference>
<evidence type="ECO:0000313" key="2">
    <source>
        <dbReference type="EMBL" id="MBB2162585.1"/>
    </source>
</evidence>
<name>A0A7W4NTS1_9PROT</name>
<proteinExistence type="predicted"/>
<sequence length="123" mass="13461">LRGGNAEWLYDALYCARGQAENLIKLHKGQLASDRTSCRSPLANQVRLILHTAAYWLMLTLRDAIPAPQPLASAEFTTLRNRLLKIAGRILETATRVRIAFAASCPEAALFRSLAISMQAAGP</sequence>